<evidence type="ECO:0000313" key="3">
    <source>
        <dbReference type="EMBL" id="CCJ54374.1"/>
    </source>
</evidence>
<protein>
    <submittedName>
        <fullName evidence="3">Putative exported protein</fullName>
    </submittedName>
</protein>
<comment type="similarity">
    <text evidence="1">Belongs to the UPF0065 (bug) family.</text>
</comment>
<organism evidence="3 4">
    <name type="scientific">Bordetella bronchiseptica 253</name>
    <dbReference type="NCBI Taxonomy" id="568707"/>
    <lineage>
        <taxon>Bacteria</taxon>
        <taxon>Pseudomonadati</taxon>
        <taxon>Pseudomonadota</taxon>
        <taxon>Betaproteobacteria</taxon>
        <taxon>Burkholderiales</taxon>
        <taxon>Alcaligenaceae</taxon>
        <taxon>Bordetella</taxon>
    </lineage>
</organism>
<dbReference type="RefSeq" id="WP_015064450.1">
    <property type="nucleotide sequence ID" value="NC_019382.1"/>
</dbReference>
<proteinExistence type="inferred from homology"/>
<accession>A0A0C6P8D4</accession>
<feature type="signal peptide" evidence="2">
    <location>
        <begin position="1"/>
        <end position="27"/>
    </location>
</feature>
<dbReference type="HOGENOM" id="CLU_045683_0_2_4"/>
<dbReference type="PANTHER" id="PTHR42928">
    <property type="entry name" value="TRICARBOXYLATE-BINDING PROTEIN"/>
    <property type="match status" value="1"/>
</dbReference>
<dbReference type="Gene3D" id="3.40.190.150">
    <property type="entry name" value="Bordetella uptake gene, domain 1"/>
    <property type="match status" value="1"/>
</dbReference>
<dbReference type="EMBL" id="HE965806">
    <property type="protein sequence ID" value="CCJ54374.1"/>
    <property type="molecule type" value="Genomic_DNA"/>
</dbReference>
<dbReference type="Pfam" id="PF03401">
    <property type="entry name" value="TctC"/>
    <property type="match status" value="1"/>
</dbReference>
<dbReference type="PIRSF" id="PIRSF017082">
    <property type="entry name" value="YflP"/>
    <property type="match status" value="1"/>
</dbReference>
<dbReference type="InterPro" id="IPR042100">
    <property type="entry name" value="Bug_dom1"/>
</dbReference>
<dbReference type="Proteomes" id="UP000007564">
    <property type="component" value="Chromosome"/>
</dbReference>
<evidence type="ECO:0000313" key="4">
    <source>
        <dbReference type="Proteomes" id="UP000007564"/>
    </source>
</evidence>
<feature type="chain" id="PRO_5002190066" evidence="2">
    <location>
        <begin position="28"/>
        <end position="327"/>
    </location>
</feature>
<gene>
    <name evidence="3" type="ORF">BN112_2457</name>
</gene>
<reference evidence="3 4" key="1">
    <citation type="journal article" date="2012" name="BMC Genomics">
        <title>Comparative genomics of the classical Bordetella subspecies: the evolution and exchange of virulence-associated diversity amongst closely related pathogens.</title>
        <authorList>
            <person name="Park J."/>
            <person name="Zhang Y."/>
            <person name="Buboltz A.M."/>
            <person name="Zhang X."/>
            <person name="Schuster S.C."/>
            <person name="Ahuja U."/>
            <person name="Liu M."/>
            <person name="Miller J.F."/>
            <person name="Sebaihia M."/>
            <person name="Bentley S.D."/>
            <person name="Parkhill J."/>
            <person name="Harvill E.T."/>
        </authorList>
    </citation>
    <scope>NUCLEOTIDE SEQUENCE [LARGE SCALE GENOMIC DNA]</scope>
    <source>
        <strain evidence="3 4">253</strain>
    </source>
</reference>
<keyword evidence="2" id="KW-0732">Signal</keyword>
<evidence type="ECO:0000256" key="2">
    <source>
        <dbReference type="SAM" id="SignalP"/>
    </source>
</evidence>
<dbReference type="KEGG" id="bbh:BN112_2457"/>
<name>A0A0C6P8D4_BORBO</name>
<dbReference type="PANTHER" id="PTHR42928:SF5">
    <property type="entry name" value="BLR1237 PROTEIN"/>
    <property type="match status" value="1"/>
</dbReference>
<sequence length="327" mass="34132">MFKLNLSRCAPVALAIVLAGGAMTARAQDHAPVRIVIGFSAGGALDNMSRAIAEQLKAELGQSVIVENKPGAGTQIALQTVKRSPPDGNTILISPAPPFVLFPLTYDRLQYDADKDLVPVAHLADTPLVASTSSNSPYSTMHEYLAWVRKNPDSVGVGMVSLGGALHFGLLKLNQHSGLNLMPIAYKGAPAMLTDEIGGVLPIGMDTVAATSELARAGKIKYLGVTGTERSALLPDVPTLGESGAPGFEQSSGWYAAFVSAGTPKAVTDKLERALIKIVKDPAFSARVAQVGLVSTGKPGAELAAMIQAQRQAWQPVVKASGFKALQ</sequence>
<dbReference type="InterPro" id="IPR005064">
    <property type="entry name" value="BUG"/>
</dbReference>
<dbReference type="Gene3D" id="3.40.190.10">
    <property type="entry name" value="Periplasmic binding protein-like II"/>
    <property type="match status" value="1"/>
</dbReference>
<dbReference type="OrthoDB" id="8678477at2"/>
<evidence type="ECO:0000256" key="1">
    <source>
        <dbReference type="ARBA" id="ARBA00006987"/>
    </source>
</evidence>
<dbReference type="AlphaFoldDB" id="A0A0C6P8D4"/>